<dbReference type="PANTHER" id="PTHR47055:SF3">
    <property type="entry name" value="PHORBOL-ESTER_DAG-TYPE DOMAIN-CONTAINING PROTEIN"/>
    <property type="match status" value="1"/>
</dbReference>
<dbReference type="InterPro" id="IPR052638">
    <property type="entry name" value="PiggyBac_TE-derived"/>
</dbReference>
<proteinExistence type="predicted"/>
<dbReference type="PANTHER" id="PTHR47055">
    <property type="entry name" value="DDE_TNP_1_7 DOMAIN-CONTAINING PROTEIN"/>
    <property type="match status" value="1"/>
</dbReference>
<organism evidence="2 3">
    <name type="scientific">Popillia japonica</name>
    <name type="common">Japanese beetle</name>
    <dbReference type="NCBI Taxonomy" id="7064"/>
    <lineage>
        <taxon>Eukaryota</taxon>
        <taxon>Metazoa</taxon>
        <taxon>Ecdysozoa</taxon>
        <taxon>Arthropoda</taxon>
        <taxon>Hexapoda</taxon>
        <taxon>Insecta</taxon>
        <taxon>Pterygota</taxon>
        <taxon>Neoptera</taxon>
        <taxon>Endopterygota</taxon>
        <taxon>Coleoptera</taxon>
        <taxon>Polyphaga</taxon>
        <taxon>Scarabaeiformia</taxon>
        <taxon>Scarabaeidae</taxon>
        <taxon>Rutelinae</taxon>
        <taxon>Popillia</taxon>
    </lineage>
</organism>
<dbReference type="AlphaFoldDB" id="A0AAW1LQM9"/>
<keyword evidence="3" id="KW-1185">Reference proteome</keyword>
<dbReference type="Proteomes" id="UP001458880">
    <property type="component" value="Unassembled WGS sequence"/>
</dbReference>
<accession>A0AAW1LQM9</accession>
<dbReference type="GO" id="GO:0043565">
    <property type="term" value="F:sequence-specific DNA binding"/>
    <property type="evidence" value="ECO:0007669"/>
    <property type="project" value="TreeGrafter"/>
</dbReference>
<feature type="domain" description="PiggyBac transposable element-derived protein" evidence="1">
    <location>
        <begin position="129"/>
        <end position="202"/>
    </location>
</feature>
<sequence length="242" mass="28449">MRAFFGVILLSGYVPVPRRRMFWEKSADTRNELVANAIPRDRFEFIFSNLHCCDNNDLNINDKFAKVQEYAPFHETHSVDESMIPYFGKHNCKQFIKGKSIRYGCKFWMGSTSSGYCIWMKPYQGANCKFWMGSTSSGYCIWMKPYQGANSKMNENYRTFGVGPSVVLQYCDVLRRFEPFPFHVFFDNYFTTVPLLEELSSSIAMFSVDLNHFRSMFSLTTILQPYPYWKNYLVEKFELRAP</sequence>
<reference evidence="2 3" key="1">
    <citation type="journal article" date="2024" name="BMC Genomics">
        <title>De novo assembly and annotation of Popillia japonica's genome with initial clues to its potential as an invasive pest.</title>
        <authorList>
            <person name="Cucini C."/>
            <person name="Boschi S."/>
            <person name="Funari R."/>
            <person name="Cardaioli E."/>
            <person name="Iannotti N."/>
            <person name="Marturano G."/>
            <person name="Paoli F."/>
            <person name="Bruttini M."/>
            <person name="Carapelli A."/>
            <person name="Frati F."/>
            <person name="Nardi F."/>
        </authorList>
    </citation>
    <scope>NUCLEOTIDE SEQUENCE [LARGE SCALE GENOMIC DNA]</scope>
    <source>
        <strain evidence="2">DMR45628</strain>
    </source>
</reference>
<gene>
    <name evidence="2" type="ORF">QE152_g12623</name>
</gene>
<evidence type="ECO:0000259" key="1">
    <source>
        <dbReference type="Pfam" id="PF13843"/>
    </source>
</evidence>
<evidence type="ECO:0000313" key="2">
    <source>
        <dbReference type="EMBL" id="KAK9736363.1"/>
    </source>
</evidence>
<dbReference type="InterPro" id="IPR029526">
    <property type="entry name" value="PGBD"/>
</dbReference>
<name>A0AAW1LQM9_POPJA</name>
<comment type="caution">
    <text evidence="2">The sequence shown here is derived from an EMBL/GenBank/DDBJ whole genome shotgun (WGS) entry which is preliminary data.</text>
</comment>
<dbReference type="EMBL" id="JASPKY010000115">
    <property type="protein sequence ID" value="KAK9736363.1"/>
    <property type="molecule type" value="Genomic_DNA"/>
</dbReference>
<feature type="domain" description="PiggyBac transposable element-derived protein" evidence="1">
    <location>
        <begin position="1"/>
        <end position="127"/>
    </location>
</feature>
<protein>
    <submittedName>
        <fullName evidence="2">Transposase IS4</fullName>
    </submittedName>
</protein>
<evidence type="ECO:0000313" key="3">
    <source>
        <dbReference type="Proteomes" id="UP001458880"/>
    </source>
</evidence>
<dbReference type="Pfam" id="PF13843">
    <property type="entry name" value="DDE_Tnp_1_7"/>
    <property type="match status" value="2"/>
</dbReference>